<accession>A0A147BP72</accession>
<feature type="region of interest" description="Disordered" evidence="1">
    <location>
        <begin position="58"/>
        <end position="87"/>
    </location>
</feature>
<proteinExistence type="predicted"/>
<name>A0A147BP72_IXORI</name>
<dbReference type="EMBL" id="GEGO01002826">
    <property type="protein sequence ID" value="JAR92578.1"/>
    <property type="molecule type" value="Transcribed_RNA"/>
</dbReference>
<evidence type="ECO:0000256" key="1">
    <source>
        <dbReference type="SAM" id="MobiDB-lite"/>
    </source>
</evidence>
<reference evidence="2" key="1">
    <citation type="journal article" date="2018" name="PLoS Negl. Trop. Dis.">
        <title>Sialome diversity of ticks revealed by RNAseq of single tick salivary glands.</title>
        <authorList>
            <person name="Perner J."/>
            <person name="Kropackova S."/>
            <person name="Kopacek P."/>
            <person name="Ribeiro J.M."/>
        </authorList>
    </citation>
    <scope>NUCLEOTIDE SEQUENCE</scope>
    <source>
        <strain evidence="2">Siblings of single egg batch collected in Ceske Budejovice</strain>
        <tissue evidence="2">Salivary glands</tissue>
    </source>
</reference>
<sequence length="101" mass="11616">SALWSRWQTDIYFSMCSFCMSLLQAGREKEVLETDHDGHERWIYRHLKKAQTKMIPPTKRLPRAGSAEYGPSKALRPAPTAPGQDRLPTTVRLAEWNMPAF</sequence>
<dbReference type="AlphaFoldDB" id="A0A147BP72"/>
<feature type="non-terminal residue" evidence="2">
    <location>
        <position position="1"/>
    </location>
</feature>
<organism evidence="2">
    <name type="scientific">Ixodes ricinus</name>
    <name type="common">Common tick</name>
    <name type="synonym">Acarus ricinus</name>
    <dbReference type="NCBI Taxonomy" id="34613"/>
    <lineage>
        <taxon>Eukaryota</taxon>
        <taxon>Metazoa</taxon>
        <taxon>Ecdysozoa</taxon>
        <taxon>Arthropoda</taxon>
        <taxon>Chelicerata</taxon>
        <taxon>Arachnida</taxon>
        <taxon>Acari</taxon>
        <taxon>Parasitiformes</taxon>
        <taxon>Ixodida</taxon>
        <taxon>Ixodoidea</taxon>
        <taxon>Ixodidae</taxon>
        <taxon>Ixodinae</taxon>
        <taxon>Ixodes</taxon>
    </lineage>
</organism>
<protein>
    <submittedName>
        <fullName evidence="2">Uncharacterized protein</fullName>
    </submittedName>
</protein>
<evidence type="ECO:0000313" key="2">
    <source>
        <dbReference type="EMBL" id="JAR92578.1"/>
    </source>
</evidence>